<dbReference type="EMBL" id="PTIX01000023">
    <property type="protein sequence ID" value="PPK63934.1"/>
    <property type="molecule type" value="Genomic_DNA"/>
</dbReference>
<protein>
    <submittedName>
        <fullName evidence="2">Uncharacterized protein</fullName>
    </submittedName>
</protein>
<dbReference type="AlphaFoldDB" id="A0A2S6GFE3"/>
<evidence type="ECO:0000256" key="1">
    <source>
        <dbReference type="SAM" id="MobiDB-lite"/>
    </source>
</evidence>
<reference evidence="2 3" key="1">
    <citation type="submission" date="2018-02" db="EMBL/GenBank/DDBJ databases">
        <title>Genomic Encyclopedia of Archaeal and Bacterial Type Strains, Phase II (KMG-II): from individual species to whole genera.</title>
        <authorList>
            <person name="Goeker M."/>
        </authorList>
    </citation>
    <scope>NUCLEOTIDE SEQUENCE [LARGE SCALE GENOMIC DNA]</scope>
    <source>
        <strain evidence="2 3">YU 961-1</strain>
    </source>
</reference>
<gene>
    <name evidence="2" type="ORF">CLV40_12354</name>
</gene>
<evidence type="ECO:0000313" key="2">
    <source>
        <dbReference type="EMBL" id="PPK63934.1"/>
    </source>
</evidence>
<keyword evidence="3" id="KW-1185">Reference proteome</keyword>
<name>A0A2S6GFE3_9PSEU</name>
<accession>A0A2S6GFE3</accession>
<proteinExistence type="predicted"/>
<evidence type="ECO:0000313" key="3">
    <source>
        <dbReference type="Proteomes" id="UP000239203"/>
    </source>
</evidence>
<comment type="caution">
    <text evidence="2">The sequence shown here is derived from an EMBL/GenBank/DDBJ whole genome shotgun (WGS) entry which is preliminary data.</text>
</comment>
<organism evidence="2 3">
    <name type="scientific">Actinokineospora auranticolor</name>
    <dbReference type="NCBI Taxonomy" id="155976"/>
    <lineage>
        <taxon>Bacteria</taxon>
        <taxon>Bacillati</taxon>
        <taxon>Actinomycetota</taxon>
        <taxon>Actinomycetes</taxon>
        <taxon>Pseudonocardiales</taxon>
        <taxon>Pseudonocardiaceae</taxon>
        <taxon>Actinokineospora</taxon>
    </lineage>
</organism>
<sequence>MAGSLNPNQSAAGATALAAVGPLLQPHSTRLRLRPGASSQLRPRSRLCPGTLPQFHPTKPRSSPMAESGPSHSWSHGAGCLQEPCIGSTDEAATAAGSLGQVKPRSRPPRGALLSAPLGEAAATAERPGPDLVAPGAAALAAFRKRAQAPLDEAETTAGSLNPDQAAAGAIVLAAYGNSAPAPLDEAAATAGSLGPDQATGEVTIPAATGNLTPALLDEAKAIAESMSPDQATARAATPAASKSSASALLDEAAAMGGEPWSDRATARAVVPAASRSPA</sequence>
<feature type="region of interest" description="Disordered" evidence="1">
    <location>
        <begin position="255"/>
        <end position="279"/>
    </location>
</feature>
<dbReference type="Proteomes" id="UP000239203">
    <property type="component" value="Unassembled WGS sequence"/>
</dbReference>
<feature type="region of interest" description="Disordered" evidence="1">
    <location>
        <begin position="26"/>
        <end position="133"/>
    </location>
</feature>
<feature type="region of interest" description="Disordered" evidence="1">
    <location>
        <begin position="227"/>
        <end position="246"/>
    </location>
</feature>
<feature type="compositionally biased region" description="Low complexity" evidence="1">
    <location>
        <begin position="232"/>
        <end position="246"/>
    </location>
</feature>